<gene>
    <name evidence="2" type="ORF">AT746_02970</name>
</gene>
<evidence type="ECO:0000256" key="1">
    <source>
        <dbReference type="SAM" id="Phobius"/>
    </source>
</evidence>
<dbReference type="KEGG" id="lal:AT746_02970"/>
<accession>A0A0U3B6R0</accession>
<organism evidence="2 3">
    <name type="scientific">Lacimicrobium alkaliphilum</name>
    <dbReference type="NCBI Taxonomy" id="1526571"/>
    <lineage>
        <taxon>Bacteria</taxon>
        <taxon>Pseudomonadati</taxon>
        <taxon>Pseudomonadota</taxon>
        <taxon>Gammaproteobacteria</taxon>
        <taxon>Alteromonadales</taxon>
        <taxon>Alteromonadaceae</taxon>
        <taxon>Lacimicrobium</taxon>
    </lineage>
</organism>
<dbReference type="RefSeq" id="WP_062476198.1">
    <property type="nucleotide sequence ID" value="NZ_CP013650.1"/>
</dbReference>
<keyword evidence="1" id="KW-1133">Transmembrane helix</keyword>
<feature type="transmembrane region" description="Helical" evidence="1">
    <location>
        <begin position="119"/>
        <end position="141"/>
    </location>
</feature>
<keyword evidence="3" id="KW-1185">Reference proteome</keyword>
<evidence type="ECO:0000313" key="3">
    <source>
        <dbReference type="Proteomes" id="UP000068447"/>
    </source>
</evidence>
<sequence length="153" mass="16941">MNSIDMYLRRVNFWLSHRDRESISSSIREALEDQVQAKEIQLGRQLTDTEISQVVKQFGPPALAASRYKLYRPLIAGSLMLVFLRIISMGLMAILLVQGVLVSVAIVNDVPIGEALVEGLGRAVIGFCIGFTLTTLVFAWLTRIYPCAGDEAI</sequence>
<feature type="transmembrane region" description="Helical" evidence="1">
    <location>
        <begin position="74"/>
        <end position="107"/>
    </location>
</feature>
<keyword evidence="1" id="KW-0812">Transmembrane</keyword>
<proteinExistence type="predicted"/>
<evidence type="ECO:0000313" key="2">
    <source>
        <dbReference type="EMBL" id="ALS97333.1"/>
    </source>
</evidence>
<dbReference type="EMBL" id="CP013650">
    <property type="protein sequence ID" value="ALS97333.1"/>
    <property type="molecule type" value="Genomic_DNA"/>
</dbReference>
<keyword evidence="1" id="KW-0472">Membrane</keyword>
<dbReference type="Proteomes" id="UP000068447">
    <property type="component" value="Chromosome"/>
</dbReference>
<name>A0A0U3B6R0_9ALTE</name>
<reference evidence="2 3" key="1">
    <citation type="submission" date="2015-12" db="EMBL/GenBank/DDBJ databases">
        <title>Complete genome of Lacimicrobium alkaliphilum KCTC 32984.</title>
        <authorList>
            <person name="Kim S.-G."/>
            <person name="Lee Y.-J."/>
        </authorList>
    </citation>
    <scope>NUCLEOTIDE SEQUENCE [LARGE SCALE GENOMIC DNA]</scope>
    <source>
        <strain evidence="2 3">YelD216</strain>
    </source>
</reference>
<dbReference type="AlphaFoldDB" id="A0A0U3B6R0"/>
<protein>
    <submittedName>
        <fullName evidence="2">Uncharacterized protein</fullName>
    </submittedName>
</protein>
<dbReference type="STRING" id="1526571.AT746_02970"/>
<dbReference type="OrthoDB" id="116789at2"/>